<name>A0A9Q4FY05_SALAG</name>
<dbReference type="Pfam" id="PF02254">
    <property type="entry name" value="TrkA_N"/>
    <property type="match status" value="1"/>
</dbReference>
<dbReference type="GO" id="GO:0006813">
    <property type="term" value="P:potassium ion transport"/>
    <property type="evidence" value="ECO:0007669"/>
    <property type="project" value="InterPro"/>
</dbReference>
<dbReference type="InterPro" id="IPR006037">
    <property type="entry name" value="RCK_C"/>
</dbReference>
<dbReference type="Gene3D" id="3.30.70.1450">
    <property type="entry name" value="Regulator of K+ conductance, C-terminal domain"/>
    <property type="match status" value="1"/>
</dbReference>
<keyword evidence="4" id="KW-1185">Reference proteome</keyword>
<proteinExistence type="predicted"/>
<feature type="domain" description="RCK N-terminal" evidence="1">
    <location>
        <begin position="2"/>
        <end position="118"/>
    </location>
</feature>
<dbReference type="PROSITE" id="PS51202">
    <property type="entry name" value="RCK_C"/>
    <property type="match status" value="1"/>
</dbReference>
<sequence length="218" mass="24372">MKKQFAIIGLGRFGSSICRELYHMGHEVLAIDKDEKKIEHIADFATHTLLADGTDEAALTKIGIRNFNHVIVAIAEDIQASILCTLHLKDMGIPKVWVKAQNHYHHKVLEKIGADKIFHPEHDMGNRIAQFLTSEKVIDYIDLSADYSIVEILGTPKISGKTLIELNVRARFGCTILAIKQNGKVNITPEPDIPLNAGDVFIIIGSKQDLRRFQEEAL</sequence>
<dbReference type="SUPFAM" id="SSF116726">
    <property type="entry name" value="TrkA C-terminal domain-like"/>
    <property type="match status" value="1"/>
</dbReference>
<dbReference type="RefSeq" id="WP_257820610.1">
    <property type="nucleotide sequence ID" value="NZ_JABXYM010000001.1"/>
</dbReference>
<dbReference type="GO" id="GO:0008324">
    <property type="term" value="F:monoatomic cation transmembrane transporter activity"/>
    <property type="evidence" value="ECO:0007669"/>
    <property type="project" value="InterPro"/>
</dbReference>
<dbReference type="EMBL" id="JABXYM010000001">
    <property type="protein sequence ID" value="MCR6095866.1"/>
    <property type="molecule type" value="Genomic_DNA"/>
</dbReference>
<accession>A0A9Q4FY05</accession>
<evidence type="ECO:0000259" key="1">
    <source>
        <dbReference type="PROSITE" id="PS51201"/>
    </source>
</evidence>
<organism evidence="3 4">
    <name type="scientific">Salipaludibacillus agaradhaerens</name>
    <name type="common">Bacillus agaradhaerens</name>
    <dbReference type="NCBI Taxonomy" id="76935"/>
    <lineage>
        <taxon>Bacteria</taxon>
        <taxon>Bacillati</taxon>
        <taxon>Bacillota</taxon>
        <taxon>Bacilli</taxon>
        <taxon>Bacillales</taxon>
        <taxon>Bacillaceae</taxon>
    </lineage>
</organism>
<dbReference type="InterPro" id="IPR003148">
    <property type="entry name" value="RCK_N"/>
</dbReference>
<evidence type="ECO:0000259" key="2">
    <source>
        <dbReference type="PROSITE" id="PS51202"/>
    </source>
</evidence>
<dbReference type="Pfam" id="PF02080">
    <property type="entry name" value="TrkA_C"/>
    <property type="match status" value="1"/>
</dbReference>
<dbReference type="PROSITE" id="PS51201">
    <property type="entry name" value="RCK_N"/>
    <property type="match status" value="1"/>
</dbReference>
<dbReference type="InterPro" id="IPR036291">
    <property type="entry name" value="NAD(P)-bd_dom_sf"/>
</dbReference>
<dbReference type="InterPro" id="IPR036721">
    <property type="entry name" value="RCK_C_sf"/>
</dbReference>
<dbReference type="Proteomes" id="UP001057753">
    <property type="component" value="Unassembled WGS sequence"/>
</dbReference>
<dbReference type="PANTHER" id="PTHR43833">
    <property type="entry name" value="POTASSIUM CHANNEL PROTEIN 2-RELATED-RELATED"/>
    <property type="match status" value="1"/>
</dbReference>
<reference evidence="3" key="1">
    <citation type="submission" date="2020-06" db="EMBL/GenBank/DDBJ databases">
        <title>Insight into the genomes of haloalkaliphilic bacilli from Kenyan soda lakes.</title>
        <authorList>
            <person name="Mwirichia R."/>
            <person name="Villamizar G.C."/>
            <person name="Poehlein A."/>
            <person name="Mugweru J."/>
            <person name="Kipnyargis A."/>
            <person name="Kiplimo D."/>
            <person name="Orwa P."/>
            <person name="Daniel R."/>
        </authorList>
    </citation>
    <scope>NUCLEOTIDE SEQUENCE</scope>
    <source>
        <strain evidence="3">B1096_S55</strain>
    </source>
</reference>
<protein>
    <submittedName>
        <fullName evidence="3">TrkA family potassium uptake protein</fullName>
    </submittedName>
</protein>
<evidence type="ECO:0000313" key="4">
    <source>
        <dbReference type="Proteomes" id="UP001057753"/>
    </source>
</evidence>
<dbReference type="SUPFAM" id="SSF51735">
    <property type="entry name" value="NAD(P)-binding Rossmann-fold domains"/>
    <property type="match status" value="1"/>
</dbReference>
<dbReference type="Gene3D" id="3.40.50.720">
    <property type="entry name" value="NAD(P)-binding Rossmann-like Domain"/>
    <property type="match status" value="1"/>
</dbReference>
<comment type="caution">
    <text evidence="3">The sequence shown here is derived from an EMBL/GenBank/DDBJ whole genome shotgun (WGS) entry which is preliminary data.</text>
</comment>
<evidence type="ECO:0000313" key="3">
    <source>
        <dbReference type="EMBL" id="MCR6095866.1"/>
    </source>
</evidence>
<gene>
    <name evidence="3" type="ORF">HXA33_04855</name>
</gene>
<feature type="domain" description="RCK C-terminal" evidence="2">
    <location>
        <begin position="135"/>
        <end position="218"/>
    </location>
</feature>
<dbReference type="PANTHER" id="PTHR43833:SF7">
    <property type="entry name" value="KTR SYSTEM POTASSIUM UPTAKE PROTEIN C"/>
    <property type="match status" value="1"/>
</dbReference>
<dbReference type="AlphaFoldDB" id="A0A9Q4FY05"/>
<dbReference type="InterPro" id="IPR050721">
    <property type="entry name" value="Trk_Ktr_HKT_K-transport"/>
</dbReference>